<dbReference type="InterPro" id="IPR006118">
    <property type="entry name" value="Recombinase_CS"/>
</dbReference>
<dbReference type="CDD" id="cd03768">
    <property type="entry name" value="SR_ResInv"/>
    <property type="match status" value="1"/>
</dbReference>
<evidence type="ECO:0000313" key="6">
    <source>
        <dbReference type="Proteomes" id="UP000188246"/>
    </source>
</evidence>
<dbReference type="OrthoDB" id="9797501at2"/>
<keyword evidence="3" id="KW-0238">DNA-binding</keyword>
<proteinExistence type="inferred from homology"/>
<dbReference type="AlphaFoldDB" id="A0A1Q2D872"/>
<keyword evidence="6" id="KW-1185">Reference proteome</keyword>
<keyword evidence="2" id="KW-0229">DNA integration</keyword>
<dbReference type="InterPro" id="IPR009057">
    <property type="entry name" value="Homeodomain-like_sf"/>
</dbReference>
<evidence type="ECO:0000256" key="2">
    <source>
        <dbReference type="ARBA" id="ARBA00022908"/>
    </source>
</evidence>
<dbReference type="RefSeq" id="WP_077276717.1">
    <property type="nucleotide sequence ID" value="NZ_CP019609.1"/>
</dbReference>
<sequence>MKVGYIRVSTNQQNLDRQRKQMKENKVEIVYEEQQSGKDISNRPEFQEMLAFVRKDDTVVVTSLDRLGRNYDDTKQVYRDLREKGVQIEVLDAPFLNFNTNNKLLDQAMSDMFLSLLSYIAQNEREAIHERQRQGIELAKKQGKYKGRQAIYTKDSRDKQKQLIYQQIIKWYQEGVPVRQIARESGVSRNTVYRILKDLEKEGL</sequence>
<dbReference type="SUPFAM" id="SSF53041">
    <property type="entry name" value="Resolvase-like"/>
    <property type="match status" value="1"/>
</dbReference>
<dbReference type="PANTHER" id="PTHR30461:SF26">
    <property type="entry name" value="RESOLVASE HOMOLOG YNEB"/>
    <property type="match status" value="1"/>
</dbReference>
<organism evidence="5 6">
    <name type="scientific">Vagococcus penaei</name>
    <dbReference type="NCBI Taxonomy" id="633807"/>
    <lineage>
        <taxon>Bacteria</taxon>
        <taxon>Bacillati</taxon>
        <taxon>Bacillota</taxon>
        <taxon>Bacilli</taxon>
        <taxon>Lactobacillales</taxon>
        <taxon>Enterococcaceae</taxon>
        <taxon>Vagococcus</taxon>
    </lineage>
</organism>
<dbReference type="InterPro" id="IPR050639">
    <property type="entry name" value="SSR_resolvase"/>
</dbReference>
<name>A0A1Q2D872_9ENTE</name>
<dbReference type="GO" id="GO:0015074">
    <property type="term" value="P:DNA integration"/>
    <property type="evidence" value="ECO:0007669"/>
    <property type="project" value="UniProtKB-KW"/>
</dbReference>
<comment type="similarity">
    <text evidence="1">Belongs to the site-specific recombinase resolvase family.</text>
</comment>
<dbReference type="KEGG" id="vpi:BW732_10710"/>
<evidence type="ECO:0000256" key="1">
    <source>
        <dbReference type="ARBA" id="ARBA00009913"/>
    </source>
</evidence>
<dbReference type="SMART" id="SM00857">
    <property type="entry name" value="Resolvase"/>
    <property type="match status" value="1"/>
</dbReference>
<dbReference type="STRING" id="633807.BW732_10710"/>
<dbReference type="SUPFAM" id="SSF46689">
    <property type="entry name" value="Homeodomain-like"/>
    <property type="match status" value="1"/>
</dbReference>
<evidence type="ECO:0000256" key="3">
    <source>
        <dbReference type="ARBA" id="ARBA00023125"/>
    </source>
</evidence>
<dbReference type="Pfam" id="PF02796">
    <property type="entry name" value="HTH_7"/>
    <property type="match status" value="1"/>
</dbReference>
<dbReference type="PANTHER" id="PTHR30461">
    <property type="entry name" value="DNA-INVERTASE FROM LAMBDOID PROPHAGE"/>
    <property type="match status" value="1"/>
</dbReference>
<dbReference type="InterPro" id="IPR036162">
    <property type="entry name" value="Resolvase-like_N_sf"/>
</dbReference>
<dbReference type="InterPro" id="IPR006119">
    <property type="entry name" value="Resolv_N"/>
</dbReference>
<keyword evidence="4" id="KW-0233">DNA recombination</keyword>
<dbReference type="PROSITE" id="PS00397">
    <property type="entry name" value="RECOMBINASES_1"/>
    <property type="match status" value="1"/>
</dbReference>
<gene>
    <name evidence="5" type="ORF">BW732_10710</name>
</gene>
<reference evidence="5 6" key="1">
    <citation type="journal article" date="2010" name="Int. J. Syst. Evol. Microbiol.">
        <title>Vagococcus penaei sp. nov., isolated from spoilage microbiota of cooked shrimp (Penaeus vannamei).</title>
        <authorList>
            <person name="Jaffres E."/>
            <person name="Prevost H."/>
            <person name="Rossero A."/>
            <person name="Joffraud J.J."/>
            <person name="Dousset X."/>
        </authorList>
    </citation>
    <scope>NUCLEOTIDE SEQUENCE [LARGE SCALE GENOMIC DNA]</scope>
    <source>
        <strain evidence="5 6">CD276</strain>
    </source>
</reference>
<dbReference type="GO" id="GO:0000150">
    <property type="term" value="F:DNA strand exchange activity"/>
    <property type="evidence" value="ECO:0007669"/>
    <property type="project" value="InterPro"/>
</dbReference>
<dbReference type="Proteomes" id="UP000188246">
    <property type="component" value="Chromosome"/>
</dbReference>
<protein>
    <submittedName>
        <fullName evidence="5">Uncharacterized protein</fullName>
    </submittedName>
</protein>
<evidence type="ECO:0000256" key="4">
    <source>
        <dbReference type="ARBA" id="ARBA00023172"/>
    </source>
</evidence>
<evidence type="ECO:0000313" key="5">
    <source>
        <dbReference type="EMBL" id="AQP54628.1"/>
    </source>
</evidence>
<dbReference type="GO" id="GO:0003677">
    <property type="term" value="F:DNA binding"/>
    <property type="evidence" value="ECO:0007669"/>
    <property type="project" value="UniProtKB-KW"/>
</dbReference>
<dbReference type="PROSITE" id="PS51736">
    <property type="entry name" value="RECOMBINASES_3"/>
    <property type="match status" value="1"/>
</dbReference>
<dbReference type="Gene3D" id="1.10.10.60">
    <property type="entry name" value="Homeodomain-like"/>
    <property type="match status" value="1"/>
</dbReference>
<dbReference type="InterPro" id="IPR006120">
    <property type="entry name" value="Resolvase_HTH_dom"/>
</dbReference>
<dbReference type="Pfam" id="PF00239">
    <property type="entry name" value="Resolvase"/>
    <property type="match status" value="1"/>
</dbReference>
<accession>A0A1Q2D872</accession>
<dbReference type="Gene3D" id="3.40.50.1390">
    <property type="entry name" value="Resolvase, N-terminal catalytic domain"/>
    <property type="match status" value="1"/>
</dbReference>
<dbReference type="EMBL" id="CP019609">
    <property type="protein sequence ID" value="AQP54628.1"/>
    <property type="molecule type" value="Genomic_DNA"/>
</dbReference>